<evidence type="ECO:0000313" key="3">
    <source>
        <dbReference type="Proteomes" id="UP000005316"/>
    </source>
</evidence>
<dbReference type="AlphaFoldDB" id="F9DML4"/>
<dbReference type="EMBL" id="AFPZ01000002">
    <property type="protein sequence ID" value="EGQ27936.1"/>
    <property type="molecule type" value="Genomic_DNA"/>
</dbReference>
<keyword evidence="1" id="KW-0472">Membrane</keyword>
<feature type="transmembrane region" description="Helical" evidence="1">
    <location>
        <begin position="12"/>
        <end position="38"/>
    </location>
</feature>
<keyword evidence="1" id="KW-0812">Transmembrane</keyword>
<evidence type="ECO:0000313" key="2">
    <source>
        <dbReference type="EMBL" id="EGQ27936.1"/>
    </source>
</evidence>
<accession>F9DML4</accession>
<evidence type="ECO:0000256" key="1">
    <source>
        <dbReference type="SAM" id="Phobius"/>
    </source>
</evidence>
<dbReference type="HOGENOM" id="CLU_3296740_0_0_9"/>
<protein>
    <submittedName>
        <fullName evidence="2">Uncharacterized protein</fullName>
    </submittedName>
</protein>
<sequence length="40" mass="4335">MENNFQYAGSIVGMIIFLSVFIFGLSIAALIIAVSYGYNS</sequence>
<dbReference type="Proteomes" id="UP000005316">
    <property type="component" value="Unassembled WGS sequence"/>
</dbReference>
<gene>
    <name evidence="2" type="ORF">HMPREF9372_0044</name>
</gene>
<reference evidence="2 3" key="1">
    <citation type="submission" date="2011-04" db="EMBL/GenBank/DDBJ databases">
        <authorList>
            <person name="Muzny D."/>
            <person name="Qin X."/>
            <person name="Deng J."/>
            <person name="Jiang H."/>
            <person name="Liu Y."/>
            <person name="Qu J."/>
            <person name="Song X.-Z."/>
            <person name="Zhang L."/>
            <person name="Thornton R."/>
            <person name="Coyle M."/>
            <person name="Francisco L."/>
            <person name="Jackson L."/>
            <person name="Javaid M."/>
            <person name="Korchina V."/>
            <person name="Kovar C."/>
            <person name="Mata R."/>
            <person name="Mathew T."/>
            <person name="Ngo R."/>
            <person name="Nguyen L."/>
            <person name="Nguyen N."/>
            <person name="Okwuonu G."/>
            <person name="Ongeri F."/>
            <person name="Pham C."/>
            <person name="Simmons D."/>
            <person name="Wilczek-Boney K."/>
            <person name="Hale W."/>
            <person name="Jakkamsetti A."/>
            <person name="Pham P."/>
            <person name="Ruth R."/>
            <person name="San Lucas F."/>
            <person name="Warren J."/>
            <person name="Zhang J."/>
            <person name="Zhao Z."/>
            <person name="Zhou C."/>
            <person name="Zhu D."/>
            <person name="Lee S."/>
            <person name="Bess C."/>
            <person name="Blankenburg K."/>
            <person name="Forbes L."/>
            <person name="Fu Q."/>
            <person name="Gubbala S."/>
            <person name="Hirani K."/>
            <person name="Jayaseelan J.C."/>
            <person name="Lara F."/>
            <person name="Munidasa M."/>
            <person name="Palculict T."/>
            <person name="Patil S."/>
            <person name="Pu L.-L."/>
            <person name="Saada N."/>
            <person name="Tang L."/>
            <person name="Weissenberger G."/>
            <person name="Zhu Y."/>
            <person name="Hemphill L."/>
            <person name="Shang Y."/>
            <person name="Youmans B."/>
            <person name="Ayvaz T."/>
            <person name="Ross M."/>
            <person name="Santibanez J."/>
            <person name="Aqrawi P."/>
            <person name="Gross S."/>
            <person name="Joshi V."/>
            <person name="Fowler G."/>
            <person name="Nazareth L."/>
            <person name="Reid J."/>
            <person name="Worley K."/>
            <person name="Petrosino J."/>
            <person name="Highlander S."/>
            <person name="Gibbs R."/>
        </authorList>
    </citation>
    <scope>NUCLEOTIDE SEQUENCE [LARGE SCALE GENOMIC DNA]</scope>
    <source>
        <strain evidence="2 3">2681</strain>
    </source>
</reference>
<comment type="caution">
    <text evidence="2">The sequence shown here is derived from an EMBL/GenBank/DDBJ whole genome shotgun (WGS) entry which is preliminary data.</text>
</comment>
<organism evidence="2 3">
    <name type="scientific">Sporosarcina newyorkensis 2681</name>
    <dbReference type="NCBI Taxonomy" id="1027292"/>
    <lineage>
        <taxon>Bacteria</taxon>
        <taxon>Bacillati</taxon>
        <taxon>Bacillota</taxon>
        <taxon>Bacilli</taxon>
        <taxon>Bacillales</taxon>
        <taxon>Caryophanaceae</taxon>
        <taxon>Sporosarcina</taxon>
    </lineage>
</organism>
<name>F9DML4_9BACL</name>
<keyword evidence="1" id="KW-1133">Transmembrane helix</keyword>
<proteinExistence type="predicted"/>